<keyword evidence="2" id="KW-1185">Reference proteome</keyword>
<reference evidence="1" key="1">
    <citation type="submission" date="2021-06" db="EMBL/GenBank/DDBJ databases">
        <authorList>
            <person name="Kallberg Y."/>
            <person name="Tangrot J."/>
            <person name="Rosling A."/>
        </authorList>
    </citation>
    <scope>NUCLEOTIDE SEQUENCE</scope>
    <source>
        <strain evidence="1">FL130A</strain>
    </source>
</reference>
<organism evidence="1 2">
    <name type="scientific">Ambispora leptoticha</name>
    <dbReference type="NCBI Taxonomy" id="144679"/>
    <lineage>
        <taxon>Eukaryota</taxon>
        <taxon>Fungi</taxon>
        <taxon>Fungi incertae sedis</taxon>
        <taxon>Mucoromycota</taxon>
        <taxon>Glomeromycotina</taxon>
        <taxon>Glomeromycetes</taxon>
        <taxon>Archaeosporales</taxon>
        <taxon>Ambisporaceae</taxon>
        <taxon>Ambispora</taxon>
    </lineage>
</organism>
<accession>A0A9N9NXS0</accession>
<evidence type="ECO:0000313" key="2">
    <source>
        <dbReference type="Proteomes" id="UP000789508"/>
    </source>
</evidence>
<proteinExistence type="predicted"/>
<feature type="non-terminal residue" evidence="1">
    <location>
        <position position="57"/>
    </location>
</feature>
<name>A0A9N9NXS0_9GLOM</name>
<dbReference type="EMBL" id="CAJVPS010054216">
    <property type="protein sequence ID" value="CAG8773716.1"/>
    <property type="molecule type" value="Genomic_DNA"/>
</dbReference>
<gene>
    <name evidence="1" type="ORF">ALEPTO_LOCUS14282</name>
</gene>
<evidence type="ECO:0000313" key="1">
    <source>
        <dbReference type="EMBL" id="CAG8773716.1"/>
    </source>
</evidence>
<dbReference type="Proteomes" id="UP000789508">
    <property type="component" value="Unassembled WGS sequence"/>
</dbReference>
<comment type="caution">
    <text evidence="1">The sequence shown here is derived from an EMBL/GenBank/DDBJ whole genome shotgun (WGS) entry which is preliminary data.</text>
</comment>
<dbReference type="AlphaFoldDB" id="A0A9N9NXS0"/>
<sequence length="57" mass="6634">KGEKHAKLERSKIRIKRPNSVSQIRSLDYDNNAKDFKVKVLLNTYCEDVNKQVSQLS</sequence>
<protein>
    <submittedName>
        <fullName evidence="1">4177_t:CDS:1</fullName>
    </submittedName>
</protein>
<feature type="non-terminal residue" evidence="1">
    <location>
        <position position="1"/>
    </location>
</feature>